<gene>
    <name evidence="1" type="ORF">BDQ12DRAFT_657551</name>
</gene>
<feature type="non-terminal residue" evidence="1">
    <location>
        <position position="273"/>
    </location>
</feature>
<keyword evidence="2" id="KW-1185">Reference proteome</keyword>
<proteinExistence type="predicted"/>
<dbReference type="STRING" id="68775.A0A5C3LMJ5"/>
<accession>A0A5C3LMJ5</accession>
<dbReference type="EMBL" id="ML213641">
    <property type="protein sequence ID" value="TFK33807.1"/>
    <property type="molecule type" value="Genomic_DNA"/>
</dbReference>
<dbReference type="Proteomes" id="UP000308652">
    <property type="component" value="Unassembled WGS sequence"/>
</dbReference>
<protein>
    <recommendedName>
        <fullName evidence="3">FAR1 domain-containing protein</fullName>
    </recommendedName>
</protein>
<reference evidence="1 2" key="1">
    <citation type="journal article" date="2019" name="Nat. Ecol. Evol.">
        <title>Megaphylogeny resolves global patterns of mushroom evolution.</title>
        <authorList>
            <person name="Varga T."/>
            <person name="Krizsan K."/>
            <person name="Foldi C."/>
            <person name="Dima B."/>
            <person name="Sanchez-Garcia M."/>
            <person name="Sanchez-Ramirez S."/>
            <person name="Szollosi G.J."/>
            <person name="Szarkandi J.G."/>
            <person name="Papp V."/>
            <person name="Albert L."/>
            <person name="Andreopoulos W."/>
            <person name="Angelini C."/>
            <person name="Antonin V."/>
            <person name="Barry K.W."/>
            <person name="Bougher N.L."/>
            <person name="Buchanan P."/>
            <person name="Buyck B."/>
            <person name="Bense V."/>
            <person name="Catcheside P."/>
            <person name="Chovatia M."/>
            <person name="Cooper J."/>
            <person name="Damon W."/>
            <person name="Desjardin D."/>
            <person name="Finy P."/>
            <person name="Geml J."/>
            <person name="Haridas S."/>
            <person name="Hughes K."/>
            <person name="Justo A."/>
            <person name="Karasinski D."/>
            <person name="Kautmanova I."/>
            <person name="Kiss B."/>
            <person name="Kocsube S."/>
            <person name="Kotiranta H."/>
            <person name="LaButti K.M."/>
            <person name="Lechner B.E."/>
            <person name="Liimatainen K."/>
            <person name="Lipzen A."/>
            <person name="Lukacs Z."/>
            <person name="Mihaltcheva S."/>
            <person name="Morgado L.N."/>
            <person name="Niskanen T."/>
            <person name="Noordeloos M.E."/>
            <person name="Ohm R.A."/>
            <person name="Ortiz-Santana B."/>
            <person name="Ovrebo C."/>
            <person name="Racz N."/>
            <person name="Riley R."/>
            <person name="Savchenko A."/>
            <person name="Shiryaev A."/>
            <person name="Soop K."/>
            <person name="Spirin V."/>
            <person name="Szebenyi C."/>
            <person name="Tomsovsky M."/>
            <person name="Tulloss R.E."/>
            <person name="Uehling J."/>
            <person name="Grigoriev I.V."/>
            <person name="Vagvolgyi C."/>
            <person name="Papp T."/>
            <person name="Martin F.M."/>
            <person name="Miettinen O."/>
            <person name="Hibbett D.S."/>
            <person name="Nagy L.G."/>
        </authorList>
    </citation>
    <scope>NUCLEOTIDE SEQUENCE [LARGE SCALE GENOMIC DNA]</scope>
    <source>
        <strain evidence="1 2">CBS 166.37</strain>
    </source>
</reference>
<organism evidence="1 2">
    <name type="scientific">Crucibulum laeve</name>
    <dbReference type="NCBI Taxonomy" id="68775"/>
    <lineage>
        <taxon>Eukaryota</taxon>
        <taxon>Fungi</taxon>
        <taxon>Dikarya</taxon>
        <taxon>Basidiomycota</taxon>
        <taxon>Agaricomycotina</taxon>
        <taxon>Agaricomycetes</taxon>
        <taxon>Agaricomycetidae</taxon>
        <taxon>Agaricales</taxon>
        <taxon>Agaricineae</taxon>
        <taxon>Nidulariaceae</taxon>
        <taxon>Crucibulum</taxon>
    </lineage>
</organism>
<dbReference type="AlphaFoldDB" id="A0A5C3LMJ5"/>
<name>A0A5C3LMJ5_9AGAR</name>
<evidence type="ECO:0000313" key="1">
    <source>
        <dbReference type="EMBL" id="TFK33807.1"/>
    </source>
</evidence>
<evidence type="ECO:0008006" key="3">
    <source>
        <dbReference type="Google" id="ProtNLM"/>
    </source>
</evidence>
<sequence>MDSQPGSPSSLDTSVKGSGIVVGVKRFHSPSIEIICQTITSKRERSPSIELIPSSTSNHIPTALLKEPSPYIIISSSPPCASVKQQPRSPSIEIISPPACKPLTTREHIVPKTIERALPDSVAQISVSSGVVRLGSFFKSLDEAQDAIYRQEDILGHKWIKNQSKFDTHGLKKVTFRCNRHSFYEPCHLMTIDPSDHRQGKTSKTGCTAHVNVCRNSGGWHVTTAFWEHNHERAIPVGGTATRPPTKIQRTAIADLAIIGNLSRSQIANIAQL</sequence>
<evidence type="ECO:0000313" key="2">
    <source>
        <dbReference type="Proteomes" id="UP000308652"/>
    </source>
</evidence>
<dbReference type="OrthoDB" id="2402896at2759"/>